<dbReference type="AlphaFoldDB" id="A0A0L1KCK9"/>
<evidence type="ECO:0000313" key="2">
    <source>
        <dbReference type="Proteomes" id="UP000037446"/>
    </source>
</evidence>
<organism evidence="1 2">
    <name type="scientific">Qipengyuania citrea LAMA 915</name>
    <dbReference type="NCBI Taxonomy" id="1306953"/>
    <lineage>
        <taxon>Bacteria</taxon>
        <taxon>Pseudomonadati</taxon>
        <taxon>Pseudomonadota</taxon>
        <taxon>Alphaproteobacteria</taxon>
        <taxon>Sphingomonadales</taxon>
        <taxon>Erythrobacteraceae</taxon>
        <taxon>Qipengyuania</taxon>
    </lineage>
</organism>
<dbReference type="PATRIC" id="fig|1306953.7.peg.822"/>
<reference evidence="1" key="1">
    <citation type="submission" date="2015-02" db="EMBL/GenBank/DDBJ databases">
        <authorList>
            <person name="Chooi Y.-H."/>
        </authorList>
    </citation>
    <scope>NUCLEOTIDE SEQUENCE [LARGE SCALE GENOMIC DNA]</scope>
    <source>
        <strain evidence="1">LAMA 915</strain>
    </source>
</reference>
<dbReference type="InterPro" id="IPR014988">
    <property type="entry name" value="Uncharacterised_YqcI/YcgG"/>
</dbReference>
<comment type="caution">
    <text evidence="1">The sequence shown here is derived from an EMBL/GenBank/DDBJ whole genome shotgun (WGS) entry which is preliminary data.</text>
</comment>
<dbReference type="Proteomes" id="UP000037446">
    <property type="component" value="Unassembled WGS sequence"/>
</dbReference>
<dbReference type="STRING" id="1306953.J121_811"/>
<dbReference type="Pfam" id="PF08892">
    <property type="entry name" value="YqcI_YcgG"/>
    <property type="match status" value="1"/>
</dbReference>
<dbReference type="PANTHER" id="PTHR40045">
    <property type="entry name" value="YCGG FAMILY PROTEIN"/>
    <property type="match status" value="1"/>
</dbReference>
<protein>
    <recommendedName>
        <fullName evidence="3">YqcI/YcgG family protein</fullName>
    </recommendedName>
</protein>
<evidence type="ECO:0008006" key="3">
    <source>
        <dbReference type="Google" id="ProtNLM"/>
    </source>
</evidence>
<dbReference type="RefSeq" id="WP_050600955.1">
    <property type="nucleotide sequence ID" value="NZ_JYNE01000026.1"/>
</dbReference>
<evidence type="ECO:0000313" key="1">
    <source>
        <dbReference type="EMBL" id="KNH01673.1"/>
    </source>
</evidence>
<name>A0A0L1KCK9_9SPHN</name>
<accession>A0A0L1KCK9</accession>
<sequence>MKPGLLAVDEAKSADITEQFRAHVAHADFPCVGAKSAQARNMLDVVIAHDMRSGWDDLRIHDRLLEWADRYRNDPEGLRSLAVIFQQPDEIDEPTFERLLWQRLQSFAEKDNWLGQSYDTSVSADPTDPHFSLSFGGEAYFVVGLNPSASRPARRFAYPTMVFNLHDQFETLREDGRYERMRDAILERDRDLAGDINPMLARHGESSEARQYSGRAVDDGWECPFRDPRLEEK</sequence>
<gene>
    <name evidence="1" type="ORF">J121_811</name>
</gene>
<dbReference type="EMBL" id="JYNE01000026">
    <property type="protein sequence ID" value="KNH01673.1"/>
    <property type="molecule type" value="Genomic_DNA"/>
</dbReference>
<dbReference type="NCBIfam" id="NF041366">
    <property type="entry name" value="GntA_guanitoxin"/>
    <property type="match status" value="1"/>
</dbReference>
<dbReference type="PANTHER" id="PTHR40045:SF1">
    <property type="entry name" value="YQCI_YCGG FAMILY PROTEIN"/>
    <property type="match status" value="1"/>
</dbReference>
<proteinExistence type="predicted"/>